<feature type="non-terminal residue" evidence="5">
    <location>
        <position position="82"/>
    </location>
</feature>
<accession>X1GXH5</accession>
<keyword evidence="1" id="KW-1003">Cell membrane</keyword>
<evidence type="ECO:0000256" key="4">
    <source>
        <dbReference type="ARBA" id="ARBA00023136"/>
    </source>
</evidence>
<dbReference type="AlphaFoldDB" id="X1GXH5"/>
<dbReference type="InterPro" id="IPR005372">
    <property type="entry name" value="UPF0182"/>
</dbReference>
<dbReference type="GO" id="GO:0016020">
    <property type="term" value="C:membrane"/>
    <property type="evidence" value="ECO:0007669"/>
    <property type="project" value="InterPro"/>
</dbReference>
<evidence type="ECO:0000256" key="3">
    <source>
        <dbReference type="ARBA" id="ARBA00022989"/>
    </source>
</evidence>
<keyword evidence="4" id="KW-0472">Membrane</keyword>
<reference evidence="5" key="1">
    <citation type="journal article" date="2014" name="Front. Microbiol.">
        <title>High frequency of phylogenetically diverse reductive dehalogenase-homologous genes in deep subseafloor sedimentary metagenomes.</title>
        <authorList>
            <person name="Kawai M."/>
            <person name="Futagami T."/>
            <person name="Toyoda A."/>
            <person name="Takaki Y."/>
            <person name="Nishi S."/>
            <person name="Hori S."/>
            <person name="Arai W."/>
            <person name="Tsubouchi T."/>
            <person name="Morono Y."/>
            <person name="Uchiyama I."/>
            <person name="Ito T."/>
            <person name="Fujiyama A."/>
            <person name="Inagaki F."/>
            <person name="Takami H."/>
        </authorList>
    </citation>
    <scope>NUCLEOTIDE SEQUENCE</scope>
    <source>
        <strain evidence="5">Expedition CK06-06</strain>
    </source>
</reference>
<dbReference type="PANTHER" id="PTHR39344:SF1">
    <property type="entry name" value="UPF0182 PROTEIN SLL1060"/>
    <property type="match status" value="1"/>
</dbReference>
<evidence type="ECO:0000313" key="5">
    <source>
        <dbReference type="EMBL" id="GAH49520.1"/>
    </source>
</evidence>
<dbReference type="EMBL" id="BARU01021802">
    <property type="protein sequence ID" value="GAH49520.1"/>
    <property type="molecule type" value="Genomic_DNA"/>
</dbReference>
<keyword evidence="3" id="KW-1133">Transmembrane helix</keyword>
<protein>
    <submittedName>
        <fullName evidence="5">Uncharacterized protein</fullName>
    </submittedName>
</protein>
<sequence length="82" mass="9146">MPASLSELITSRAIDRDGEKTDDYVIVGSRVEEFDYPKGDTNVYTKYTGENGIKINSFIRKLTFAWELGDINILISGELTPG</sequence>
<dbReference type="GO" id="GO:0005576">
    <property type="term" value="C:extracellular region"/>
    <property type="evidence" value="ECO:0007669"/>
    <property type="project" value="TreeGrafter"/>
</dbReference>
<proteinExistence type="predicted"/>
<evidence type="ECO:0000256" key="1">
    <source>
        <dbReference type="ARBA" id="ARBA00022475"/>
    </source>
</evidence>
<dbReference type="Pfam" id="PF03699">
    <property type="entry name" value="UPF0182"/>
    <property type="match status" value="1"/>
</dbReference>
<comment type="caution">
    <text evidence="5">The sequence shown here is derived from an EMBL/GenBank/DDBJ whole genome shotgun (WGS) entry which is preliminary data.</text>
</comment>
<gene>
    <name evidence="5" type="ORF">S03H2_35615</name>
</gene>
<dbReference type="PANTHER" id="PTHR39344">
    <property type="entry name" value="UPF0182 PROTEIN SLL1060"/>
    <property type="match status" value="1"/>
</dbReference>
<name>X1GXH5_9ZZZZ</name>
<evidence type="ECO:0000256" key="2">
    <source>
        <dbReference type="ARBA" id="ARBA00022692"/>
    </source>
</evidence>
<organism evidence="5">
    <name type="scientific">marine sediment metagenome</name>
    <dbReference type="NCBI Taxonomy" id="412755"/>
    <lineage>
        <taxon>unclassified sequences</taxon>
        <taxon>metagenomes</taxon>
        <taxon>ecological metagenomes</taxon>
    </lineage>
</organism>
<keyword evidence="2" id="KW-0812">Transmembrane</keyword>